<protein>
    <submittedName>
        <fullName evidence="3">Uncharacterized protein</fullName>
    </submittedName>
</protein>
<evidence type="ECO:0000256" key="1">
    <source>
        <dbReference type="SAM" id="Coils"/>
    </source>
</evidence>
<gene>
    <name evidence="3" type="ORF">CEN89_37</name>
</gene>
<proteinExistence type="predicted"/>
<name>A0A554LKV0_9BACT</name>
<comment type="caution">
    <text evidence="3">The sequence shown here is derived from an EMBL/GenBank/DDBJ whole genome shotgun (WGS) entry which is preliminary data.</text>
</comment>
<feature type="region of interest" description="Disordered" evidence="2">
    <location>
        <begin position="1"/>
        <end position="50"/>
    </location>
</feature>
<feature type="region of interest" description="Disordered" evidence="2">
    <location>
        <begin position="191"/>
        <end position="230"/>
    </location>
</feature>
<keyword evidence="1" id="KW-0175">Coiled coil</keyword>
<evidence type="ECO:0000313" key="4">
    <source>
        <dbReference type="Proteomes" id="UP000315689"/>
    </source>
</evidence>
<dbReference type="Proteomes" id="UP000315689">
    <property type="component" value="Unassembled WGS sequence"/>
</dbReference>
<sequence length="230" mass="24937">MADESTGTAEAIPEGGEDTKVEVEDVGESQTPETETDNEQGGKTEEVVDPMPTALADLADEALRALIHEIASDVALEALTGFGEDIDKTTKRMDEARQALLIEIRTGREASEAEVVAGAASIVDNLGKSVARTQSSVPELRAELVRSEQGLRREIEELREGMKYLNDELQLWKGTAQNLARILEARKVLQELQPQPAPTPTKTSASPVSAPTQPEPRSAPDLPDFLRDVR</sequence>
<organism evidence="3 4">
    <name type="scientific">Candidatus Berkelbacteria bacterium Licking1014_7</name>
    <dbReference type="NCBI Taxonomy" id="2017147"/>
    <lineage>
        <taxon>Bacteria</taxon>
        <taxon>Candidatus Berkelbacteria</taxon>
    </lineage>
</organism>
<feature type="compositionally biased region" description="Low complexity" evidence="2">
    <location>
        <begin position="200"/>
        <end position="212"/>
    </location>
</feature>
<dbReference type="EMBL" id="VMGK01000001">
    <property type="protein sequence ID" value="TSC93500.1"/>
    <property type="molecule type" value="Genomic_DNA"/>
</dbReference>
<feature type="coiled-coil region" evidence="1">
    <location>
        <begin position="141"/>
        <end position="168"/>
    </location>
</feature>
<accession>A0A554LKV0</accession>
<evidence type="ECO:0000256" key="2">
    <source>
        <dbReference type="SAM" id="MobiDB-lite"/>
    </source>
</evidence>
<dbReference type="AlphaFoldDB" id="A0A554LKV0"/>
<reference evidence="3 4" key="1">
    <citation type="submission" date="2017-07" db="EMBL/GenBank/DDBJ databases">
        <title>Mechanisms for carbon and nitrogen cycling indicate functional differentiation within the Candidate Phyla Radiation.</title>
        <authorList>
            <person name="Danczak R.E."/>
            <person name="Johnston M.D."/>
            <person name="Kenah C."/>
            <person name="Slattery M."/>
            <person name="Wrighton K.C."/>
            <person name="Wilkins M.J."/>
        </authorList>
    </citation>
    <scope>NUCLEOTIDE SEQUENCE [LARGE SCALE GENOMIC DNA]</scope>
    <source>
        <strain evidence="3">Licking1014_7</strain>
    </source>
</reference>
<evidence type="ECO:0000313" key="3">
    <source>
        <dbReference type="EMBL" id="TSC93500.1"/>
    </source>
</evidence>